<organism evidence="1 2">
    <name type="scientific">Pseudoalteromonas undina</name>
    <dbReference type="NCBI Taxonomy" id="43660"/>
    <lineage>
        <taxon>Bacteria</taxon>
        <taxon>Pseudomonadati</taxon>
        <taxon>Pseudomonadota</taxon>
        <taxon>Gammaproteobacteria</taxon>
        <taxon>Alteromonadales</taxon>
        <taxon>Pseudoalteromonadaceae</taxon>
        <taxon>Pseudoalteromonas</taxon>
    </lineage>
</organism>
<proteinExistence type="predicted"/>
<dbReference type="EMBL" id="JBAKAX010000001">
    <property type="protein sequence ID" value="MEL0602834.1"/>
    <property type="molecule type" value="Genomic_DNA"/>
</dbReference>
<evidence type="ECO:0000313" key="2">
    <source>
        <dbReference type="Proteomes" id="UP001374952"/>
    </source>
</evidence>
<dbReference type="Proteomes" id="UP001374952">
    <property type="component" value="Unassembled WGS sequence"/>
</dbReference>
<reference evidence="1" key="1">
    <citation type="submission" date="2024-02" db="EMBL/GenBank/DDBJ databases">
        <title>Bacteria isolated from the canopy kelp, Nereocystis luetkeana.</title>
        <authorList>
            <person name="Pfister C.A."/>
            <person name="Younker I.T."/>
            <person name="Light S.H."/>
        </authorList>
    </citation>
    <scope>NUCLEOTIDE SEQUENCE</scope>
    <source>
        <strain evidence="1">TN.2.01</strain>
    </source>
</reference>
<name>A0ACC6QZ25_9GAMM</name>
<accession>A0ACC6QZ25</accession>
<comment type="caution">
    <text evidence="1">The sequence shown here is derived from an EMBL/GenBank/DDBJ whole genome shotgun (WGS) entry which is preliminary data.</text>
</comment>
<keyword evidence="2" id="KW-1185">Reference proteome</keyword>
<evidence type="ECO:0000313" key="1">
    <source>
        <dbReference type="EMBL" id="MEL0602834.1"/>
    </source>
</evidence>
<sequence length="181" mass="20772">MQVTHKKTEDKYQEFRDVSRQIAQDALPAGLIDVVNLKPVDNLSLSHSKRWEISETRKDDANWSWEDSIPDYSYRNPKRFDLAIWYANAQLCGLCIGKPTFTGARLRLDVIEGSPLNHPLKGKIVSISISAAEAYADLIGADQIRIMRPLNKELIRYYQSHGFTYRQGKASNTPSYLWRNL</sequence>
<protein>
    <submittedName>
        <fullName evidence="1">Uncharacterized protein</fullName>
    </submittedName>
</protein>
<gene>
    <name evidence="1" type="ORF">V6250_01560</name>
</gene>